<name>I2GQ19_9BACT</name>
<dbReference type="SUPFAM" id="SSF49899">
    <property type="entry name" value="Concanavalin A-like lectins/glucanases"/>
    <property type="match status" value="1"/>
</dbReference>
<dbReference type="InterPro" id="IPR013320">
    <property type="entry name" value="ConA-like_dom_sf"/>
</dbReference>
<dbReference type="Proteomes" id="UP000009309">
    <property type="component" value="Unassembled WGS sequence"/>
</dbReference>
<proteinExistence type="predicted"/>
<dbReference type="GO" id="GO:0004553">
    <property type="term" value="F:hydrolase activity, hydrolyzing O-glycosyl compounds"/>
    <property type="evidence" value="ECO:0007669"/>
    <property type="project" value="UniProtKB-ARBA"/>
</dbReference>
<dbReference type="GO" id="GO:0005975">
    <property type="term" value="P:carbohydrate metabolic process"/>
    <property type="evidence" value="ECO:0007669"/>
    <property type="project" value="UniProtKB-ARBA"/>
</dbReference>
<reference evidence="1 2" key="1">
    <citation type="journal article" date="2012" name="J. Bacteriol.">
        <title>Genome Sequence of the Filamentous Bacterium Fibrisoma limi BUZ 3T.</title>
        <authorList>
            <person name="Filippini M."/>
            <person name="Qi W."/>
            <person name="Jaenicke S."/>
            <person name="Goesmann A."/>
            <person name="Smits T.H."/>
            <person name="Bagheri H.C."/>
        </authorList>
    </citation>
    <scope>NUCLEOTIDE SEQUENCE [LARGE SCALE GENOMIC DNA]</scope>
    <source>
        <strain evidence="2">BUZ 3T</strain>
    </source>
</reference>
<dbReference type="STRING" id="1185876.BN8_05299"/>
<dbReference type="Gene3D" id="2.60.120.200">
    <property type="match status" value="1"/>
</dbReference>
<organism evidence="1 2">
    <name type="scientific">Fibrisoma limi BUZ 3</name>
    <dbReference type="NCBI Taxonomy" id="1185876"/>
    <lineage>
        <taxon>Bacteria</taxon>
        <taxon>Pseudomonadati</taxon>
        <taxon>Bacteroidota</taxon>
        <taxon>Cytophagia</taxon>
        <taxon>Cytophagales</taxon>
        <taxon>Spirosomataceae</taxon>
        <taxon>Fibrisoma</taxon>
    </lineage>
</organism>
<sequence>MTSRITNIPVTLTCLMATLLLGSFRKGTPVRHDDRIRAIVSMPNLVALWDFSEPEGQERKAKGVAQFPLKETAGSLPRANEGPLSGYSAVFAGDAFLSLPNAQTGRLNIHGKNQAVSVVAYVKWQGGQTGFVGGMWNEYKDGGKRQYGLFVSLPYYNGRNQVCGHISRTGKPTPPFPYSIDYSASKQEVPANEWVCVAFSYDGKHIRSYLNGVFQERAPELIDHTTGFDGYPNGLTQSKNPYYFPDGMGNNGSDFTVGAVLLKAGMGNRFRGQIGGLAVFDRALTNEEMKTMAEPVVKRRHNE</sequence>
<gene>
    <name evidence="1" type="ORF">BN8_05299</name>
</gene>
<comment type="caution">
    <text evidence="1">The sequence shown here is derived from an EMBL/GenBank/DDBJ whole genome shotgun (WGS) entry which is preliminary data.</text>
</comment>
<evidence type="ECO:0000313" key="1">
    <source>
        <dbReference type="EMBL" id="CCH55997.1"/>
    </source>
</evidence>
<dbReference type="AlphaFoldDB" id="I2GQ19"/>
<protein>
    <recommendedName>
        <fullName evidence="3">LamG-like jellyroll fold domain-containing protein</fullName>
    </recommendedName>
</protein>
<keyword evidence="2" id="KW-1185">Reference proteome</keyword>
<evidence type="ECO:0008006" key="3">
    <source>
        <dbReference type="Google" id="ProtNLM"/>
    </source>
</evidence>
<accession>I2GQ19</accession>
<evidence type="ECO:0000313" key="2">
    <source>
        <dbReference type="Proteomes" id="UP000009309"/>
    </source>
</evidence>
<dbReference type="eggNOG" id="ENOG502ZAI1">
    <property type="taxonomic scope" value="Bacteria"/>
</dbReference>
<dbReference type="EMBL" id="CAIT01000009">
    <property type="protein sequence ID" value="CCH55997.1"/>
    <property type="molecule type" value="Genomic_DNA"/>
</dbReference>